<keyword evidence="4" id="KW-1185">Reference proteome</keyword>
<sequence length="197" mass="21176">MRAQQPPAPTPTAADLQAPDSVNDVLVDAAAARADPKPRDKLNIDQYRQLNRRATQNGMYAGMAGGAGLAFVASRFGLGKNGIVLTFLLSATGISFLTTRSIINESLGEHYKALRAAREPQAPSGGAYFSDTAGGDAAIATQTTDEAPRDRLREELLGLGKQPRERTHWAKGRGLEGEVEEEAEMRDTYLRPGVPRT</sequence>
<feature type="region of interest" description="Disordered" evidence="1">
    <location>
        <begin position="156"/>
        <end position="197"/>
    </location>
</feature>
<evidence type="ECO:0000313" key="3">
    <source>
        <dbReference type="EMBL" id="TXT13734.1"/>
    </source>
</evidence>
<protein>
    <submittedName>
        <fullName evidence="3">Uncharacterized protein</fullName>
    </submittedName>
</protein>
<evidence type="ECO:0000313" key="4">
    <source>
        <dbReference type="Proteomes" id="UP000473826"/>
    </source>
</evidence>
<dbReference type="AlphaFoldDB" id="A0A7D8Z6X8"/>
<dbReference type="EMBL" id="QKWK01000002">
    <property type="protein sequence ID" value="TXT13734.1"/>
    <property type="molecule type" value="Genomic_DNA"/>
</dbReference>
<dbReference type="Proteomes" id="UP000473826">
    <property type="component" value="Unassembled WGS sequence"/>
</dbReference>
<keyword evidence="2" id="KW-0472">Membrane</keyword>
<reference evidence="3 4" key="1">
    <citation type="journal article" date="2019" name="PLoS Genet.">
        <title>Convergent evolution of linked mating-type loci in basidiomycete fungi.</title>
        <authorList>
            <person name="Sun S."/>
            <person name="Coelho M.A."/>
            <person name="Heitman J."/>
            <person name="Nowrousian M."/>
        </authorList>
    </citation>
    <scope>NUCLEOTIDE SEQUENCE [LARGE SCALE GENOMIC DNA]</scope>
    <source>
        <strain evidence="3 4">CBS 4282</strain>
    </source>
</reference>
<evidence type="ECO:0000256" key="1">
    <source>
        <dbReference type="SAM" id="MobiDB-lite"/>
    </source>
</evidence>
<dbReference type="OrthoDB" id="2563136at2759"/>
<feature type="transmembrane region" description="Helical" evidence="2">
    <location>
        <begin position="58"/>
        <end position="77"/>
    </location>
</feature>
<keyword evidence="2" id="KW-0812">Transmembrane</keyword>
<evidence type="ECO:0000256" key="2">
    <source>
        <dbReference type="SAM" id="Phobius"/>
    </source>
</evidence>
<gene>
    <name evidence="3" type="ORF">VHUM_01101</name>
</gene>
<accession>A0A7D8Z6X8</accession>
<feature type="compositionally biased region" description="Basic and acidic residues" evidence="1">
    <location>
        <begin position="156"/>
        <end position="176"/>
    </location>
</feature>
<name>A0A7D8Z6X8_VANHU</name>
<proteinExistence type="predicted"/>
<keyword evidence="2" id="KW-1133">Transmembrane helix</keyword>
<comment type="caution">
    <text evidence="3">The sequence shown here is derived from an EMBL/GenBank/DDBJ whole genome shotgun (WGS) entry which is preliminary data.</text>
</comment>
<organism evidence="3 4">
    <name type="scientific">Vanrija humicola</name>
    <name type="common">Yeast</name>
    <name type="synonym">Cryptococcus humicola</name>
    <dbReference type="NCBI Taxonomy" id="5417"/>
    <lineage>
        <taxon>Eukaryota</taxon>
        <taxon>Fungi</taxon>
        <taxon>Dikarya</taxon>
        <taxon>Basidiomycota</taxon>
        <taxon>Agaricomycotina</taxon>
        <taxon>Tremellomycetes</taxon>
        <taxon>Trichosporonales</taxon>
        <taxon>Trichosporonaceae</taxon>
        <taxon>Vanrija</taxon>
    </lineage>
</organism>